<dbReference type="PATRIC" id="fig|264451.4.peg.4294"/>
<evidence type="ECO:0000313" key="2">
    <source>
        <dbReference type="Proteomes" id="UP000050356"/>
    </source>
</evidence>
<proteinExistence type="predicted"/>
<accession>A0A0P9MLS0</accession>
<name>A0A0P9MLS0_PSESX</name>
<reference evidence="1 2" key="1">
    <citation type="submission" date="2015-09" db="EMBL/GenBank/DDBJ databases">
        <title>Genome announcement of multiple Pseudomonas syringae strains.</title>
        <authorList>
            <person name="Thakur S."/>
            <person name="Wang P.W."/>
            <person name="Gong Y."/>
            <person name="Weir B.S."/>
            <person name="Guttman D.S."/>
        </authorList>
    </citation>
    <scope>NUCLEOTIDE SEQUENCE [LARGE SCALE GENOMIC DNA]</scope>
    <source>
        <strain evidence="1 2">ICMP17524</strain>
    </source>
</reference>
<gene>
    <name evidence="1" type="ORF">ALO50_102807</name>
</gene>
<evidence type="ECO:0000313" key="1">
    <source>
        <dbReference type="EMBL" id="KPW89569.1"/>
    </source>
</evidence>
<dbReference type="AlphaFoldDB" id="A0A0P9MLS0"/>
<dbReference type="Proteomes" id="UP000050356">
    <property type="component" value="Unassembled WGS sequence"/>
</dbReference>
<organism evidence="1 2">
    <name type="scientific">Pseudomonas syringae pv. cerasicola</name>
    <dbReference type="NCBI Taxonomy" id="264451"/>
    <lineage>
        <taxon>Bacteria</taxon>
        <taxon>Pseudomonadati</taxon>
        <taxon>Pseudomonadota</taxon>
        <taxon>Gammaproteobacteria</taxon>
        <taxon>Pseudomonadales</taxon>
        <taxon>Pseudomonadaceae</taxon>
        <taxon>Pseudomonas</taxon>
        <taxon>Pseudomonas syringae</taxon>
    </lineage>
</organism>
<sequence>MSPADYRANAPRWHALGDAPRHKSAALRGIKGEAVSGFGAACISGRIE</sequence>
<comment type="caution">
    <text evidence="1">The sequence shown here is derived from an EMBL/GenBank/DDBJ whole genome shotgun (WGS) entry which is preliminary data.</text>
</comment>
<protein>
    <submittedName>
        <fullName evidence="1">Uncharacterized protein</fullName>
    </submittedName>
</protein>
<dbReference type="EMBL" id="LJQA01000636">
    <property type="protein sequence ID" value="KPW89569.1"/>
    <property type="molecule type" value="Genomic_DNA"/>
</dbReference>